<gene>
    <name evidence="2" type="primary">LOC106013504</name>
</gene>
<protein>
    <submittedName>
        <fullName evidence="2">TOG array regulator of axonemal microtubules protein 2-like</fullName>
    </submittedName>
</protein>
<evidence type="ECO:0000313" key="2">
    <source>
        <dbReference type="RefSeq" id="XP_012944870.1"/>
    </source>
</evidence>
<accession>A0ABM1AC35</accession>
<evidence type="ECO:0000313" key="1">
    <source>
        <dbReference type="Proteomes" id="UP000694888"/>
    </source>
</evidence>
<dbReference type="RefSeq" id="XP_012944870.1">
    <property type="nucleotide sequence ID" value="XM_013089416.1"/>
</dbReference>
<name>A0ABM1AC35_APLCA</name>
<organism evidence="1 2">
    <name type="scientific">Aplysia californica</name>
    <name type="common">California sea hare</name>
    <dbReference type="NCBI Taxonomy" id="6500"/>
    <lineage>
        <taxon>Eukaryota</taxon>
        <taxon>Metazoa</taxon>
        <taxon>Spiralia</taxon>
        <taxon>Lophotrochozoa</taxon>
        <taxon>Mollusca</taxon>
        <taxon>Gastropoda</taxon>
        <taxon>Heterobranchia</taxon>
        <taxon>Euthyneura</taxon>
        <taxon>Tectipleura</taxon>
        <taxon>Aplysiida</taxon>
        <taxon>Aplysioidea</taxon>
        <taxon>Aplysiidae</taxon>
        <taxon>Aplysia</taxon>
    </lineage>
</organism>
<sequence>MSSPSPQTWRSAWYPRKQKPVVLHVLPVLWHLLGCINSSGTASHGGAPDLRQATVMLVSPLYDLMGQGLMEKASAEPSMTQRQIQLLHTLVEG</sequence>
<reference evidence="2" key="1">
    <citation type="submission" date="2025-08" db="UniProtKB">
        <authorList>
            <consortium name="RefSeq"/>
        </authorList>
    </citation>
    <scope>IDENTIFICATION</scope>
</reference>
<dbReference type="Proteomes" id="UP000694888">
    <property type="component" value="Unplaced"/>
</dbReference>
<proteinExistence type="predicted"/>
<keyword evidence="1" id="KW-1185">Reference proteome</keyword>
<dbReference type="GeneID" id="106013504"/>